<protein>
    <submittedName>
        <fullName evidence="3">Uncharacterized protein</fullName>
    </submittedName>
</protein>
<sequence length="382" mass="42352">MKQKHVHQVLTKSRERFNEFFLTSTSSTPLSIITCIDRCKKGELQKHFVHEKSGEDIQKSENSEHNPKFSVHFTTPKDSESNNLITSSFDETTFTPQSIVITEDNLKAGNKSVKMIPQPLEIENVSAKISASSASASSTSDGSKSVNVNEIVREIQNFTVVKKDGGTVFSGRRPKLVTISPEEFEKIVGSDTLLKTVNTTRKIQVQGEDIEKIIEAVKQQIETNQKNLVTKDNDKNDKKNSEAKEFSTTTPKSSFATTTTEPIVVNGKVLSPSAVRELVEFERTSTTTTTTPRPIILTTEEGFMNTFVISGVGDIFKEALAERNNQGQGHLSPKDSTDATAASESCYRTISQQLLYRAAFEKLGGRVSMNECRCACARFEYI</sequence>
<name>A0A914XTM5_9BILA</name>
<feature type="compositionally biased region" description="Low complexity" evidence="1">
    <location>
        <begin position="247"/>
        <end position="256"/>
    </location>
</feature>
<keyword evidence="2" id="KW-1185">Reference proteome</keyword>
<organism evidence="2 3">
    <name type="scientific">Panagrolaimus superbus</name>
    <dbReference type="NCBI Taxonomy" id="310955"/>
    <lineage>
        <taxon>Eukaryota</taxon>
        <taxon>Metazoa</taxon>
        <taxon>Ecdysozoa</taxon>
        <taxon>Nematoda</taxon>
        <taxon>Chromadorea</taxon>
        <taxon>Rhabditida</taxon>
        <taxon>Tylenchina</taxon>
        <taxon>Panagrolaimomorpha</taxon>
        <taxon>Panagrolaimoidea</taxon>
        <taxon>Panagrolaimidae</taxon>
        <taxon>Panagrolaimus</taxon>
    </lineage>
</organism>
<evidence type="ECO:0000313" key="3">
    <source>
        <dbReference type="WBParaSite" id="PSU_v2.g11310.t1"/>
    </source>
</evidence>
<feature type="compositionally biased region" description="Basic and acidic residues" evidence="1">
    <location>
        <begin position="229"/>
        <end position="245"/>
    </location>
</feature>
<accession>A0A914XTM5</accession>
<dbReference type="Proteomes" id="UP000887577">
    <property type="component" value="Unplaced"/>
</dbReference>
<evidence type="ECO:0000313" key="2">
    <source>
        <dbReference type="Proteomes" id="UP000887577"/>
    </source>
</evidence>
<dbReference type="AlphaFoldDB" id="A0A914XTM5"/>
<reference evidence="3" key="1">
    <citation type="submission" date="2022-11" db="UniProtKB">
        <authorList>
            <consortium name="WormBaseParasite"/>
        </authorList>
    </citation>
    <scope>IDENTIFICATION</scope>
</reference>
<feature type="region of interest" description="Disordered" evidence="1">
    <location>
        <begin position="228"/>
        <end position="256"/>
    </location>
</feature>
<proteinExistence type="predicted"/>
<dbReference type="WBParaSite" id="PSU_v2.g11310.t1">
    <property type="protein sequence ID" value="PSU_v2.g11310.t1"/>
    <property type="gene ID" value="PSU_v2.g11310"/>
</dbReference>
<evidence type="ECO:0000256" key="1">
    <source>
        <dbReference type="SAM" id="MobiDB-lite"/>
    </source>
</evidence>